<protein>
    <submittedName>
        <fullName evidence="1">Uncharacterized protein</fullName>
    </submittedName>
</protein>
<sequence length="40" mass="4164">MSCATPLDLPKFGVAHSLGSVLQPRANGSTGAKRQCHLTI</sequence>
<evidence type="ECO:0000313" key="2">
    <source>
        <dbReference type="Proteomes" id="UP000003835"/>
    </source>
</evidence>
<dbReference type="Proteomes" id="UP000003835">
    <property type="component" value="Unassembled WGS sequence"/>
</dbReference>
<dbReference type="EMBL" id="DS989853">
    <property type="protein sequence ID" value="EDX74458.1"/>
    <property type="molecule type" value="Genomic_DNA"/>
</dbReference>
<dbReference type="HOGENOM" id="CLU_3287881_0_0_3"/>
<organism evidence="1 2">
    <name type="scientific">Coleofasciculus chthonoplastes PCC 7420</name>
    <dbReference type="NCBI Taxonomy" id="118168"/>
    <lineage>
        <taxon>Bacteria</taxon>
        <taxon>Bacillati</taxon>
        <taxon>Cyanobacteriota</taxon>
        <taxon>Cyanophyceae</taxon>
        <taxon>Coleofasciculales</taxon>
        <taxon>Coleofasciculaceae</taxon>
        <taxon>Coleofasciculus</taxon>
    </lineage>
</organism>
<keyword evidence="2" id="KW-1185">Reference proteome</keyword>
<name>B4VUG6_9CYAN</name>
<evidence type="ECO:0000313" key="1">
    <source>
        <dbReference type="EMBL" id="EDX74458.1"/>
    </source>
</evidence>
<accession>B4VUG6</accession>
<reference evidence="1 2" key="1">
    <citation type="submission" date="2008-07" db="EMBL/GenBank/DDBJ databases">
        <authorList>
            <person name="Tandeau de Marsac N."/>
            <person name="Ferriera S."/>
            <person name="Johnson J."/>
            <person name="Kravitz S."/>
            <person name="Beeson K."/>
            <person name="Sutton G."/>
            <person name="Rogers Y.-H."/>
            <person name="Friedman R."/>
            <person name="Frazier M."/>
            <person name="Venter J.C."/>
        </authorList>
    </citation>
    <scope>NUCLEOTIDE SEQUENCE [LARGE SCALE GENOMIC DNA]</scope>
    <source>
        <strain evidence="1 2">PCC 7420</strain>
    </source>
</reference>
<dbReference type="AlphaFoldDB" id="B4VUG6"/>
<dbReference type="STRING" id="118168.MC7420_3982"/>
<gene>
    <name evidence="1" type="ORF">MC7420_3982</name>
</gene>
<proteinExistence type="predicted"/>